<comment type="caution">
    <text evidence="2">The sequence shown here is derived from an EMBL/GenBank/DDBJ whole genome shotgun (WGS) entry which is preliminary data.</text>
</comment>
<accession>A0A7Y9JTX1</accession>
<protein>
    <submittedName>
        <fullName evidence="2">MOSC domain-containing protein YiiM</fullName>
    </submittedName>
</protein>
<dbReference type="Proteomes" id="UP000516957">
    <property type="component" value="Unassembled WGS sequence"/>
</dbReference>
<evidence type="ECO:0000313" key="2">
    <source>
        <dbReference type="EMBL" id="NYD59214.1"/>
    </source>
</evidence>
<dbReference type="PANTHER" id="PTHR36930:SF1">
    <property type="entry name" value="MOSC DOMAIN-CONTAINING PROTEIN"/>
    <property type="match status" value="1"/>
</dbReference>
<dbReference type="AlphaFoldDB" id="A0A7Y9JTX1"/>
<evidence type="ECO:0000313" key="3">
    <source>
        <dbReference type="Proteomes" id="UP000516957"/>
    </source>
</evidence>
<feature type="domain" description="MOSC" evidence="1">
    <location>
        <begin position="18"/>
        <end position="143"/>
    </location>
</feature>
<dbReference type="EMBL" id="JACCBE010000001">
    <property type="protein sequence ID" value="NYD59214.1"/>
    <property type="molecule type" value="Genomic_DNA"/>
</dbReference>
<dbReference type="RefSeq" id="WP_218876371.1">
    <property type="nucleotide sequence ID" value="NZ_CP059163.1"/>
</dbReference>
<dbReference type="GO" id="GO:0003824">
    <property type="term" value="F:catalytic activity"/>
    <property type="evidence" value="ECO:0007669"/>
    <property type="project" value="InterPro"/>
</dbReference>
<dbReference type="InterPro" id="IPR011037">
    <property type="entry name" value="Pyrv_Knase-like_insert_dom_sf"/>
</dbReference>
<dbReference type="GO" id="GO:0030151">
    <property type="term" value="F:molybdenum ion binding"/>
    <property type="evidence" value="ECO:0007669"/>
    <property type="project" value="InterPro"/>
</dbReference>
<dbReference type="Pfam" id="PF03473">
    <property type="entry name" value="MOSC"/>
    <property type="match status" value="1"/>
</dbReference>
<dbReference type="InterPro" id="IPR052716">
    <property type="entry name" value="MOSC_domain"/>
</dbReference>
<dbReference type="GO" id="GO:0030170">
    <property type="term" value="F:pyridoxal phosphate binding"/>
    <property type="evidence" value="ECO:0007669"/>
    <property type="project" value="InterPro"/>
</dbReference>
<gene>
    <name evidence="2" type="ORF">BKA08_003452</name>
</gene>
<dbReference type="PROSITE" id="PS51340">
    <property type="entry name" value="MOSC"/>
    <property type="match status" value="1"/>
</dbReference>
<evidence type="ECO:0000259" key="1">
    <source>
        <dbReference type="PROSITE" id="PS51340"/>
    </source>
</evidence>
<dbReference type="InterPro" id="IPR005302">
    <property type="entry name" value="MoCF_Sase_C"/>
</dbReference>
<dbReference type="SUPFAM" id="SSF50800">
    <property type="entry name" value="PK beta-barrel domain-like"/>
    <property type="match status" value="1"/>
</dbReference>
<dbReference type="Gene3D" id="2.40.33.20">
    <property type="entry name" value="PK beta-barrel domain-like"/>
    <property type="match status" value="1"/>
</dbReference>
<dbReference type="PANTHER" id="PTHR36930">
    <property type="entry name" value="METAL-SULFUR CLUSTER BIOSYNTHESIS PROTEINS YUAD-RELATED"/>
    <property type="match status" value="1"/>
</dbReference>
<proteinExistence type="predicted"/>
<keyword evidence="3" id="KW-1185">Reference proteome</keyword>
<organism evidence="2 3">
    <name type="scientific">Nocardioides marinisabuli</name>
    <dbReference type="NCBI Taxonomy" id="419476"/>
    <lineage>
        <taxon>Bacteria</taxon>
        <taxon>Bacillati</taxon>
        <taxon>Actinomycetota</taxon>
        <taxon>Actinomycetes</taxon>
        <taxon>Propionibacteriales</taxon>
        <taxon>Nocardioidaceae</taxon>
        <taxon>Nocardioides</taxon>
    </lineage>
</organism>
<name>A0A7Y9JTX1_9ACTN</name>
<reference evidence="2 3" key="1">
    <citation type="submission" date="2020-07" db="EMBL/GenBank/DDBJ databases">
        <title>Sequencing the genomes of 1000 actinobacteria strains.</title>
        <authorList>
            <person name="Klenk H.-P."/>
        </authorList>
    </citation>
    <scope>NUCLEOTIDE SEQUENCE [LARGE SCALE GENOMIC DNA]</scope>
    <source>
        <strain evidence="2 3">DSM 18965</strain>
    </source>
</reference>
<sequence>MPTVSLLHTAKGRRLPMRPSEQVEVETARGIVGDRYHGARHRQVTIQSQQSLDEATEVFGAEVPAALTRRNITVSDGVVPQAPGSIIRVGPVVLEVVRVAAPCKLLDDTIGVGAQAALRRRGGSVCRVLEGGVVRLGDAVALDGVDESETLFGAAYRG</sequence>